<reference evidence="2 3" key="1">
    <citation type="submission" date="2021-06" db="EMBL/GenBank/DDBJ databases">
        <title>Chromosome-level genome assembly of the red-tail catfish (Hemibagrus wyckioides).</title>
        <authorList>
            <person name="Shao F."/>
        </authorList>
    </citation>
    <scope>NUCLEOTIDE SEQUENCE [LARGE SCALE GENOMIC DNA]</scope>
    <source>
        <strain evidence="2">EC202008001</strain>
        <tissue evidence="2">Blood</tissue>
    </source>
</reference>
<feature type="chain" id="PRO_5038636938" description="Interleukin-4" evidence="1">
    <location>
        <begin position="20"/>
        <end position="153"/>
    </location>
</feature>
<keyword evidence="3" id="KW-1185">Reference proteome</keyword>
<evidence type="ECO:0000313" key="3">
    <source>
        <dbReference type="Proteomes" id="UP000824219"/>
    </source>
</evidence>
<protein>
    <recommendedName>
        <fullName evidence="4">Interleukin-4</fullName>
    </recommendedName>
</protein>
<evidence type="ECO:0000313" key="2">
    <source>
        <dbReference type="EMBL" id="KAG7317521.1"/>
    </source>
</evidence>
<dbReference type="OrthoDB" id="8964441at2759"/>
<name>A0A9D3N7D2_9TELE</name>
<feature type="signal peptide" evidence="1">
    <location>
        <begin position="1"/>
        <end position="19"/>
    </location>
</feature>
<sequence length="153" mass="17509">MHLLGTSVLVFLLLPLVFSCKSTKTEEEISQDYTNIIQKQLNHINLSIQQYVESCREKKLVLPNLSLIERISTVSCNRLPKHINGTLQNDLSILTKVIHASLGCPCSPNEAEQALRWRDSLSVQKKFCKLHRLLMAIERAYEQHNSQAARRTK</sequence>
<dbReference type="AlphaFoldDB" id="A0A9D3N7D2"/>
<accession>A0A9D3N7D2</accession>
<proteinExistence type="predicted"/>
<gene>
    <name evidence="2" type="ORF">KOW79_018556</name>
</gene>
<evidence type="ECO:0000256" key="1">
    <source>
        <dbReference type="SAM" id="SignalP"/>
    </source>
</evidence>
<organism evidence="2 3">
    <name type="scientific">Hemibagrus wyckioides</name>
    <dbReference type="NCBI Taxonomy" id="337641"/>
    <lineage>
        <taxon>Eukaryota</taxon>
        <taxon>Metazoa</taxon>
        <taxon>Chordata</taxon>
        <taxon>Craniata</taxon>
        <taxon>Vertebrata</taxon>
        <taxon>Euteleostomi</taxon>
        <taxon>Actinopterygii</taxon>
        <taxon>Neopterygii</taxon>
        <taxon>Teleostei</taxon>
        <taxon>Ostariophysi</taxon>
        <taxon>Siluriformes</taxon>
        <taxon>Bagridae</taxon>
        <taxon>Hemibagrus</taxon>
    </lineage>
</organism>
<dbReference type="Proteomes" id="UP000824219">
    <property type="component" value="Linkage Group LG23"/>
</dbReference>
<keyword evidence="1" id="KW-0732">Signal</keyword>
<comment type="caution">
    <text evidence="2">The sequence shown here is derived from an EMBL/GenBank/DDBJ whole genome shotgun (WGS) entry which is preliminary data.</text>
</comment>
<evidence type="ECO:0008006" key="4">
    <source>
        <dbReference type="Google" id="ProtNLM"/>
    </source>
</evidence>
<dbReference type="EMBL" id="JAHKSW010000023">
    <property type="protein sequence ID" value="KAG7317521.1"/>
    <property type="molecule type" value="Genomic_DNA"/>
</dbReference>